<dbReference type="InterPro" id="IPR023031">
    <property type="entry name" value="OPRT"/>
</dbReference>
<evidence type="ECO:0000259" key="7">
    <source>
        <dbReference type="Pfam" id="PF00156"/>
    </source>
</evidence>
<dbReference type="GO" id="GO:0019856">
    <property type="term" value="P:pyrimidine nucleobase biosynthetic process"/>
    <property type="evidence" value="ECO:0007669"/>
    <property type="project" value="TreeGrafter"/>
</dbReference>
<dbReference type="HAMAP" id="MF_01208">
    <property type="entry name" value="PyrE"/>
    <property type="match status" value="1"/>
</dbReference>
<evidence type="ECO:0000256" key="2">
    <source>
        <dbReference type="ARBA" id="ARBA00011971"/>
    </source>
</evidence>
<dbReference type="InterPro" id="IPR004467">
    <property type="entry name" value="Or_phspho_trans_dom"/>
</dbReference>
<keyword evidence="6" id="KW-0460">Magnesium</keyword>
<name>A0A1I7NMR2_9BACT</name>
<dbReference type="InterPro" id="IPR029057">
    <property type="entry name" value="PRTase-like"/>
</dbReference>
<dbReference type="STRING" id="1393122.SAMN05660895_2360"/>
<dbReference type="Proteomes" id="UP000199537">
    <property type="component" value="Unassembled WGS sequence"/>
</dbReference>
<evidence type="ECO:0000313" key="8">
    <source>
        <dbReference type="EMBL" id="SFV35937.1"/>
    </source>
</evidence>
<feature type="binding site" evidence="6">
    <location>
        <position position="96"/>
    </location>
    <ligand>
        <name>5-phospho-alpha-D-ribose 1-diphosphate</name>
        <dbReference type="ChEBI" id="CHEBI:58017"/>
        <note>ligand shared between dimeric partners</note>
    </ligand>
</feature>
<comment type="pathway">
    <text evidence="1 6">Pyrimidine metabolism; UMP biosynthesis via de novo pathway; UMP from orotate: step 1/2.</text>
</comment>
<comment type="catalytic activity">
    <reaction evidence="6">
        <text>orotidine 5'-phosphate + diphosphate = orotate + 5-phospho-alpha-D-ribose 1-diphosphate</text>
        <dbReference type="Rhea" id="RHEA:10380"/>
        <dbReference type="ChEBI" id="CHEBI:30839"/>
        <dbReference type="ChEBI" id="CHEBI:33019"/>
        <dbReference type="ChEBI" id="CHEBI:57538"/>
        <dbReference type="ChEBI" id="CHEBI:58017"/>
        <dbReference type="EC" id="2.4.2.10"/>
    </reaction>
</comment>
<protein>
    <recommendedName>
        <fullName evidence="2 6">Orotate phosphoribosyltransferase</fullName>
        <shortName evidence="6">OPRT</shortName>
        <shortName evidence="6">OPRTase</shortName>
        <ecNumber evidence="2 6">2.4.2.10</ecNumber>
    </recommendedName>
</protein>
<feature type="binding site" description="in other chain" evidence="6">
    <location>
        <begin position="122"/>
        <end position="130"/>
    </location>
    <ligand>
        <name>5-phospho-alpha-D-ribose 1-diphosphate</name>
        <dbReference type="ChEBI" id="CHEBI:58017"/>
        <note>ligand shared between dimeric partners</note>
    </ligand>
</feature>
<dbReference type="Pfam" id="PF00156">
    <property type="entry name" value="Pribosyltran"/>
    <property type="match status" value="1"/>
</dbReference>
<dbReference type="PANTHER" id="PTHR19278:SF9">
    <property type="entry name" value="URIDINE 5'-MONOPHOSPHATE SYNTHASE"/>
    <property type="match status" value="1"/>
</dbReference>
<sequence length="210" mass="23097">MEVAHQVAEKLLFINAVKLSPDKPFTWASGWKSPIYCDNRRILSFPYIRDYIKSELSNLIDQRFPDAEIIAGVATAGIAHGVLAADLLKLSFVYVRSGRKDHGLGNQIEGFFHPGQKIVVVEDLISTGGSSLQACEVLKAAGGDVKGVVAVFDYGFEHARKSFQQAGIAVYALSDYEALLEVALQKGMIQQEQLSVLQQWRQSPDTWGQG</sequence>
<comment type="subunit">
    <text evidence="6">Homodimer.</text>
</comment>
<dbReference type="CDD" id="cd06223">
    <property type="entry name" value="PRTases_typeI"/>
    <property type="match status" value="1"/>
</dbReference>
<accession>A0A1I7NMR2</accession>
<comment type="caution">
    <text evidence="6">Lacks conserved residue(s) required for the propagation of feature annotation.</text>
</comment>
<dbReference type="AlphaFoldDB" id="A0A1I7NMR2"/>
<evidence type="ECO:0000313" key="9">
    <source>
        <dbReference type="Proteomes" id="UP000199537"/>
    </source>
</evidence>
<feature type="binding site" evidence="6">
    <location>
        <position position="102"/>
    </location>
    <ligand>
        <name>5-phospho-alpha-D-ribose 1-diphosphate</name>
        <dbReference type="ChEBI" id="CHEBI:58017"/>
        <note>ligand shared between dimeric partners</note>
    </ligand>
</feature>
<evidence type="ECO:0000256" key="1">
    <source>
        <dbReference type="ARBA" id="ARBA00004889"/>
    </source>
</evidence>
<dbReference type="GO" id="GO:0044205">
    <property type="term" value="P:'de novo' UMP biosynthetic process"/>
    <property type="evidence" value="ECO:0007669"/>
    <property type="project" value="UniProtKB-UniRule"/>
</dbReference>
<feature type="binding site" evidence="6">
    <location>
        <position position="100"/>
    </location>
    <ligand>
        <name>5-phospho-alpha-D-ribose 1-diphosphate</name>
        <dbReference type="ChEBI" id="CHEBI:58017"/>
        <note>ligand shared between dimeric partners</note>
    </ligand>
</feature>
<reference evidence="9" key="1">
    <citation type="submission" date="2016-10" db="EMBL/GenBank/DDBJ databases">
        <authorList>
            <person name="Varghese N."/>
            <person name="Submissions S."/>
        </authorList>
    </citation>
    <scope>NUCLEOTIDE SEQUENCE [LARGE SCALE GENOMIC DNA]</scope>
    <source>
        <strain evidence="9">DSM 14807</strain>
    </source>
</reference>
<dbReference type="EC" id="2.4.2.10" evidence="2 6"/>
<dbReference type="NCBIfam" id="TIGR00336">
    <property type="entry name" value="pyrE"/>
    <property type="match status" value="1"/>
</dbReference>
<organism evidence="8 9">
    <name type="scientific">Thermoflavifilum thermophilum</name>
    <dbReference type="NCBI Taxonomy" id="1393122"/>
    <lineage>
        <taxon>Bacteria</taxon>
        <taxon>Pseudomonadati</taxon>
        <taxon>Bacteroidota</taxon>
        <taxon>Chitinophagia</taxon>
        <taxon>Chitinophagales</taxon>
        <taxon>Chitinophagaceae</taxon>
        <taxon>Thermoflavifilum</taxon>
    </lineage>
</organism>
<evidence type="ECO:0000256" key="3">
    <source>
        <dbReference type="ARBA" id="ARBA00022676"/>
    </source>
</evidence>
<dbReference type="RefSeq" id="WP_092460723.1">
    <property type="nucleotide sequence ID" value="NZ_FPCJ01000001.1"/>
</dbReference>
<keyword evidence="9" id="KW-1185">Reference proteome</keyword>
<feature type="binding site" evidence="6">
    <location>
        <position position="126"/>
    </location>
    <ligand>
        <name>orotate</name>
        <dbReference type="ChEBI" id="CHEBI:30839"/>
    </ligand>
</feature>
<dbReference type="EMBL" id="FPCJ01000001">
    <property type="protein sequence ID" value="SFV35937.1"/>
    <property type="molecule type" value="Genomic_DNA"/>
</dbReference>
<dbReference type="Gene3D" id="3.40.50.2020">
    <property type="match status" value="1"/>
</dbReference>
<dbReference type="UniPathway" id="UPA00070">
    <property type="reaction ID" value="UER00119"/>
</dbReference>
<dbReference type="SUPFAM" id="SSF53271">
    <property type="entry name" value="PRTase-like"/>
    <property type="match status" value="1"/>
</dbReference>
<keyword evidence="5 6" id="KW-0665">Pyrimidine biosynthesis</keyword>
<dbReference type="GO" id="GO:0004588">
    <property type="term" value="F:orotate phosphoribosyltransferase activity"/>
    <property type="evidence" value="ECO:0007669"/>
    <property type="project" value="UniProtKB-UniRule"/>
</dbReference>
<dbReference type="OrthoDB" id="9802134at2"/>
<evidence type="ECO:0000256" key="5">
    <source>
        <dbReference type="ARBA" id="ARBA00022975"/>
    </source>
</evidence>
<comment type="similarity">
    <text evidence="6">Belongs to the purine/pyrimidine phosphoribosyltransferase family. PyrE subfamily.</text>
</comment>
<comment type="function">
    <text evidence="6">Catalyzes the transfer of a ribosyl phosphate group from 5-phosphoribose 1-diphosphate to orotate, leading to the formation of orotidine monophosphate (OMP).</text>
</comment>
<dbReference type="PANTHER" id="PTHR19278">
    <property type="entry name" value="OROTATE PHOSPHORIBOSYLTRANSFERASE"/>
    <property type="match status" value="1"/>
</dbReference>
<evidence type="ECO:0000256" key="4">
    <source>
        <dbReference type="ARBA" id="ARBA00022679"/>
    </source>
</evidence>
<dbReference type="InterPro" id="IPR000836">
    <property type="entry name" value="PRTase_dom"/>
</dbReference>
<keyword evidence="3 6" id="KW-0328">Glycosyltransferase</keyword>
<gene>
    <name evidence="6" type="primary">pyrE</name>
    <name evidence="8" type="ORF">SAMN05660895_2360</name>
</gene>
<feature type="domain" description="Phosphoribosyltransferase" evidence="7">
    <location>
        <begin position="65"/>
        <end position="152"/>
    </location>
</feature>
<proteinExistence type="inferred from homology"/>
<evidence type="ECO:0000256" key="6">
    <source>
        <dbReference type="HAMAP-Rule" id="MF_01208"/>
    </source>
</evidence>
<keyword evidence="4 6" id="KW-0808">Transferase</keyword>
<comment type="cofactor">
    <cofactor evidence="6">
        <name>Mg(2+)</name>
        <dbReference type="ChEBI" id="CHEBI:18420"/>
    </cofactor>
</comment>
<dbReference type="GO" id="GO:0000287">
    <property type="term" value="F:magnesium ion binding"/>
    <property type="evidence" value="ECO:0007669"/>
    <property type="project" value="UniProtKB-UniRule"/>
</dbReference>